<dbReference type="GO" id="GO:0042802">
    <property type="term" value="F:identical protein binding"/>
    <property type="evidence" value="ECO:0007669"/>
    <property type="project" value="UniProtKB-ARBA"/>
</dbReference>
<comment type="catalytic activity">
    <reaction evidence="10">
        <text>thymidine + ATP = dTMP + ADP + H(+)</text>
        <dbReference type="Rhea" id="RHEA:19129"/>
        <dbReference type="ChEBI" id="CHEBI:15378"/>
        <dbReference type="ChEBI" id="CHEBI:17748"/>
        <dbReference type="ChEBI" id="CHEBI:30616"/>
        <dbReference type="ChEBI" id="CHEBI:63528"/>
        <dbReference type="ChEBI" id="CHEBI:456216"/>
        <dbReference type="EC" id="2.7.1.21"/>
    </reaction>
</comment>
<dbReference type="PANTHER" id="PTHR11441:SF0">
    <property type="entry name" value="THYMIDINE KINASE, CYTOSOLIC"/>
    <property type="match status" value="1"/>
</dbReference>
<evidence type="ECO:0000256" key="6">
    <source>
        <dbReference type="ARBA" id="ARBA00022741"/>
    </source>
</evidence>
<dbReference type="Gene3D" id="3.30.60.20">
    <property type="match status" value="1"/>
</dbReference>
<evidence type="ECO:0000256" key="2">
    <source>
        <dbReference type="ARBA" id="ARBA00012118"/>
    </source>
</evidence>
<dbReference type="SUPFAM" id="SSF52540">
    <property type="entry name" value="P-loop containing nucleoside triphosphate hydrolases"/>
    <property type="match status" value="1"/>
</dbReference>
<dbReference type="SUPFAM" id="SSF56784">
    <property type="entry name" value="HAD-like"/>
    <property type="match status" value="1"/>
</dbReference>
<keyword evidence="9" id="KW-0067">ATP-binding</keyword>
<dbReference type="PANTHER" id="PTHR11441">
    <property type="entry name" value="THYMIDINE KINASE"/>
    <property type="match status" value="1"/>
</dbReference>
<reference evidence="12" key="1">
    <citation type="submission" date="2022-11" db="EMBL/GenBank/DDBJ databases">
        <authorList>
            <person name="Morgan W.R."/>
            <person name="Tartar A."/>
        </authorList>
    </citation>
    <scope>NUCLEOTIDE SEQUENCE</scope>
    <source>
        <strain evidence="12">ARSEF 373</strain>
    </source>
</reference>
<evidence type="ECO:0000256" key="1">
    <source>
        <dbReference type="ARBA" id="ARBA00007587"/>
    </source>
</evidence>
<evidence type="ECO:0000256" key="7">
    <source>
        <dbReference type="ARBA" id="ARBA00022777"/>
    </source>
</evidence>
<keyword evidence="6" id="KW-0547">Nucleotide-binding</keyword>
<dbReference type="SUPFAM" id="SSF57716">
    <property type="entry name" value="Glucocorticoid receptor-like (DNA-binding domain)"/>
    <property type="match status" value="1"/>
</dbReference>
<dbReference type="GO" id="GO:0005524">
    <property type="term" value="F:ATP binding"/>
    <property type="evidence" value="ECO:0007669"/>
    <property type="project" value="UniProtKB-KW"/>
</dbReference>
<dbReference type="GO" id="GO:0046104">
    <property type="term" value="P:thymidine metabolic process"/>
    <property type="evidence" value="ECO:0007669"/>
    <property type="project" value="TreeGrafter"/>
</dbReference>
<comment type="similarity">
    <text evidence="1 11">Belongs to the thymidine kinase family.</text>
</comment>
<evidence type="ECO:0000256" key="8">
    <source>
        <dbReference type="ARBA" id="ARBA00022833"/>
    </source>
</evidence>
<evidence type="ECO:0000256" key="5">
    <source>
        <dbReference type="ARBA" id="ARBA00022723"/>
    </source>
</evidence>
<dbReference type="InterPro" id="IPR036412">
    <property type="entry name" value="HAD-like_sf"/>
</dbReference>
<dbReference type="FunFam" id="3.40.50.300:FF:001270">
    <property type="entry name" value="Thymidine kinase"/>
    <property type="match status" value="1"/>
</dbReference>
<evidence type="ECO:0000313" key="12">
    <source>
        <dbReference type="EMBL" id="DAZ92905.1"/>
    </source>
</evidence>
<name>A0AAV2YFN0_9STRA</name>
<dbReference type="Gene3D" id="3.40.50.1000">
    <property type="entry name" value="HAD superfamily/HAD-like"/>
    <property type="match status" value="1"/>
</dbReference>
<protein>
    <recommendedName>
        <fullName evidence="2">thymidine kinase</fullName>
        <ecNumber evidence="2">2.7.1.21</ecNumber>
    </recommendedName>
</protein>
<dbReference type="InterPro" id="IPR001267">
    <property type="entry name" value="Thymidine_kinase"/>
</dbReference>
<evidence type="ECO:0000313" key="13">
    <source>
        <dbReference type="Proteomes" id="UP001146120"/>
    </source>
</evidence>
<dbReference type="InterPro" id="IPR027417">
    <property type="entry name" value="P-loop_NTPase"/>
</dbReference>
<comment type="caution">
    <text evidence="12">The sequence shown here is derived from an EMBL/GenBank/DDBJ whole genome shotgun (WGS) entry which is preliminary data.</text>
</comment>
<keyword evidence="8" id="KW-0862">Zinc</keyword>
<evidence type="ECO:0000256" key="10">
    <source>
        <dbReference type="ARBA" id="ARBA00048254"/>
    </source>
</evidence>
<proteinExistence type="inferred from homology"/>
<reference evidence="12" key="2">
    <citation type="journal article" date="2023" name="Microbiol Resour">
        <title>Decontamination and Annotation of the Draft Genome Sequence of the Oomycete Lagenidium giganteum ARSEF 373.</title>
        <authorList>
            <person name="Morgan W.R."/>
            <person name="Tartar A."/>
        </authorList>
    </citation>
    <scope>NUCLEOTIDE SEQUENCE</scope>
    <source>
        <strain evidence="12">ARSEF 373</strain>
    </source>
</reference>
<dbReference type="GO" id="GO:0046872">
    <property type="term" value="F:metal ion binding"/>
    <property type="evidence" value="ECO:0007669"/>
    <property type="project" value="UniProtKB-KW"/>
</dbReference>
<keyword evidence="7" id="KW-0418">Kinase</keyword>
<evidence type="ECO:0000256" key="3">
    <source>
        <dbReference type="ARBA" id="ARBA00022634"/>
    </source>
</evidence>
<dbReference type="EMBL" id="DAKRPA010000368">
    <property type="protein sequence ID" value="DAZ92905.1"/>
    <property type="molecule type" value="Genomic_DNA"/>
</dbReference>
<dbReference type="AlphaFoldDB" id="A0AAV2YFN0"/>
<organism evidence="12 13">
    <name type="scientific">Lagenidium giganteum</name>
    <dbReference type="NCBI Taxonomy" id="4803"/>
    <lineage>
        <taxon>Eukaryota</taxon>
        <taxon>Sar</taxon>
        <taxon>Stramenopiles</taxon>
        <taxon>Oomycota</taxon>
        <taxon>Peronosporomycetes</taxon>
        <taxon>Pythiales</taxon>
        <taxon>Pythiaceae</taxon>
    </lineage>
</organism>
<dbReference type="Gene3D" id="3.40.50.300">
    <property type="entry name" value="P-loop containing nucleotide triphosphate hydrolases"/>
    <property type="match status" value="1"/>
</dbReference>
<keyword evidence="13" id="KW-1185">Reference proteome</keyword>
<keyword evidence="5" id="KW-0479">Metal-binding</keyword>
<sequence length="593" mass="65792">MRLLALQCNCCWEPTMTMRKAIRGQLQLIIGPMFSGKSTELIRRMRRFQHAKLECLVVKYKLDDRYSEEKMSTHDKQMFKAAPVARLEEIRQHIDQYDVIGIDEGQFFPDLLEFCDSVANSGKTVIVAALDGTFERKPFGSVCSLIPSAEQVIKLNAVCTECGRDAAFTRRIVADKSIELIGGSDMYEPRNMCTDVLVESGTVRLAWIVVAINCIIGTSERTTMSKLASAAAQQLKGVIVEYDALCSTLLGKGAAAHAEAQRRKQREAAEAAKKLAELSPATAMFGRVKDMFVTDVRSLLKDLQQDSTGKPWVVKDRLQSTLNGLPAHMLDKVTSDGTKKTDEEQYLEQQLSSASAAESALLKEAKPTVDKAAERLRLLQQEKKGAGGNAIRGKYLDKLNKLKAKAKAGNSGNVVAATDTGVAKGLSTWVVNRGANELLSYAGLRGLAKAVIPNRSPLQDEEFELFMKEVRHDPTIVVAKVCSIRLTYIWCVNQMEMQFDQFMPQADVTRFPDPEPIHLLCEKLGFAPLEVLVVARNPQTIRAAKEAGAHCCQFMLSEDEMPNHTAQYQISHLADFQYIVEDFNGISYRGRSI</sequence>
<dbReference type="Proteomes" id="UP001146120">
    <property type="component" value="Unassembled WGS sequence"/>
</dbReference>
<dbReference type="GO" id="GO:0004797">
    <property type="term" value="F:thymidine kinase activity"/>
    <property type="evidence" value="ECO:0007669"/>
    <property type="project" value="UniProtKB-EC"/>
</dbReference>
<evidence type="ECO:0000256" key="4">
    <source>
        <dbReference type="ARBA" id="ARBA00022679"/>
    </source>
</evidence>
<dbReference type="InterPro" id="IPR023214">
    <property type="entry name" value="HAD_sf"/>
</dbReference>
<dbReference type="EC" id="2.7.1.21" evidence="2"/>
<evidence type="ECO:0000256" key="9">
    <source>
        <dbReference type="ARBA" id="ARBA00022840"/>
    </source>
</evidence>
<keyword evidence="4" id="KW-0808">Transferase</keyword>
<keyword evidence="3" id="KW-0237">DNA synthesis</keyword>
<accession>A0AAV2YFN0</accession>
<dbReference type="GO" id="GO:0071897">
    <property type="term" value="P:DNA biosynthetic process"/>
    <property type="evidence" value="ECO:0007669"/>
    <property type="project" value="UniProtKB-KW"/>
</dbReference>
<gene>
    <name evidence="12" type="ORF">N0F65_013067</name>
</gene>
<dbReference type="Pfam" id="PF00265">
    <property type="entry name" value="TK"/>
    <property type="match status" value="1"/>
</dbReference>
<evidence type="ECO:0000256" key="11">
    <source>
        <dbReference type="RuleBase" id="RU004165"/>
    </source>
</evidence>